<dbReference type="EMBL" id="JACJIA010000006">
    <property type="protein sequence ID" value="MBA8953376.1"/>
    <property type="molecule type" value="Genomic_DNA"/>
</dbReference>
<sequence>MTGPETPQATRQGPVVAGDQAREQAREQAGQQQAGQEQQVPQYVYGVTSAEAKLAEDVVGLDDQPVSLVVHGRCAAVVGDLPQGRPLGERADLLAHQRVLDALVHAGTVVLPFRFGAALTSRDAVKSELLETNGERLAEVLEQLQGRVELRVKGTYVQENVLRELLTDDPEIAELNQRLREIPPEAADAAYYDRVRLGELIANAMRNRRDHDGQQILQALASLAERTVARTPVREEDVVDASFLVDQDRRAEFEQTVEAIAKDGADRVRLRLIGPLPPYDFVPEGA</sequence>
<dbReference type="GO" id="GO:0031412">
    <property type="term" value="P:gas vesicle organization"/>
    <property type="evidence" value="ECO:0007669"/>
    <property type="project" value="InterPro"/>
</dbReference>
<evidence type="ECO:0000313" key="6">
    <source>
        <dbReference type="Proteomes" id="UP000572680"/>
    </source>
</evidence>
<comment type="caution">
    <text evidence="5">The sequence shown here is derived from an EMBL/GenBank/DDBJ whole genome shotgun (WGS) entry which is preliminary data.</text>
</comment>
<accession>A0A7W3LS88</accession>
<organism evidence="5 6">
    <name type="scientific">Actinomadura namibiensis</name>
    <dbReference type="NCBI Taxonomy" id="182080"/>
    <lineage>
        <taxon>Bacteria</taxon>
        <taxon>Bacillati</taxon>
        <taxon>Actinomycetota</taxon>
        <taxon>Actinomycetes</taxon>
        <taxon>Streptosporangiales</taxon>
        <taxon>Thermomonosporaceae</taxon>
        <taxon>Actinomadura</taxon>
    </lineage>
</organism>
<keyword evidence="6" id="KW-1185">Reference proteome</keyword>
<feature type="region of interest" description="Disordered" evidence="4">
    <location>
        <begin position="1"/>
        <end position="38"/>
    </location>
</feature>
<evidence type="ECO:0000256" key="4">
    <source>
        <dbReference type="SAM" id="MobiDB-lite"/>
    </source>
</evidence>
<dbReference type="RefSeq" id="WP_182845536.1">
    <property type="nucleotide sequence ID" value="NZ_BAAALP010000001.1"/>
</dbReference>
<reference evidence="5 6" key="1">
    <citation type="submission" date="2020-08" db="EMBL/GenBank/DDBJ databases">
        <title>Genomic Encyclopedia of Type Strains, Phase IV (KMG-IV): sequencing the most valuable type-strain genomes for metagenomic binning, comparative biology and taxonomic classification.</title>
        <authorList>
            <person name="Goeker M."/>
        </authorList>
    </citation>
    <scope>NUCLEOTIDE SEQUENCE [LARGE SCALE GENOMIC DNA]</scope>
    <source>
        <strain evidence="5 6">DSM 44197</strain>
    </source>
</reference>
<dbReference type="Proteomes" id="UP000572680">
    <property type="component" value="Unassembled WGS sequence"/>
</dbReference>
<name>A0A7W3LS88_ACTNM</name>
<dbReference type="PANTHER" id="PTHR36852">
    <property type="entry name" value="PROTEIN GVPL 2"/>
    <property type="match status" value="1"/>
</dbReference>
<evidence type="ECO:0000256" key="3">
    <source>
        <dbReference type="ARBA" id="ARBA00035643"/>
    </source>
</evidence>
<evidence type="ECO:0008006" key="7">
    <source>
        <dbReference type="Google" id="ProtNLM"/>
    </source>
</evidence>
<feature type="compositionally biased region" description="Polar residues" evidence="4">
    <location>
        <begin position="1"/>
        <end position="11"/>
    </location>
</feature>
<evidence type="ECO:0000256" key="1">
    <source>
        <dbReference type="ARBA" id="ARBA00022987"/>
    </source>
</evidence>
<keyword evidence="1" id="KW-0304">Gas vesicle</keyword>
<dbReference type="AlphaFoldDB" id="A0A7W3LS88"/>
<evidence type="ECO:0000313" key="5">
    <source>
        <dbReference type="EMBL" id="MBA8953376.1"/>
    </source>
</evidence>
<evidence type="ECO:0000256" key="2">
    <source>
        <dbReference type="ARBA" id="ARBA00035108"/>
    </source>
</evidence>
<dbReference type="Pfam" id="PF06386">
    <property type="entry name" value="GvpL_GvpF"/>
    <property type="match status" value="1"/>
</dbReference>
<proteinExistence type="inferred from homology"/>
<dbReference type="PANTHER" id="PTHR36852:SF1">
    <property type="entry name" value="PROTEIN GVPL 2"/>
    <property type="match status" value="1"/>
</dbReference>
<dbReference type="InterPro" id="IPR009430">
    <property type="entry name" value="GvpL/GvpF"/>
</dbReference>
<comment type="subcellular location">
    <subcellularLocation>
        <location evidence="2">Gas vesicle</location>
    </subcellularLocation>
</comment>
<gene>
    <name evidence="5" type="ORF">HNR61_005026</name>
</gene>
<comment type="similarity">
    <text evidence="3">Belongs to the gas vesicle GvpF/GvpL family.</text>
</comment>
<dbReference type="GO" id="GO:0031411">
    <property type="term" value="C:gas vesicle"/>
    <property type="evidence" value="ECO:0007669"/>
    <property type="project" value="UniProtKB-SubCell"/>
</dbReference>
<feature type="compositionally biased region" description="Low complexity" evidence="4">
    <location>
        <begin position="27"/>
        <end position="38"/>
    </location>
</feature>
<protein>
    <recommendedName>
        <fullName evidence="7">GvpL/GvpF family gas vesicle protein</fullName>
    </recommendedName>
</protein>